<dbReference type="AlphaFoldDB" id="A0AAD7F557"/>
<reference evidence="1" key="1">
    <citation type="submission" date="2023-03" db="EMBL/GenBank/DDBJ databases">
        <title>Massive genome expansion in bonnet fungi (Mycena s.s.) driven by repeated elements and novel gene families across ecological guilds.</title>
        <authorList>
            <consortium name="Lawrence Berkeley National Laboratory"/>
            <person name="Harder C.B."/>
            <person name="Miyauchi S."/>
            <person name="Viragh M."/>
            <person name="Kuo A."/>
            <person name="Thoen E."/>
            <person name="Andreopoulos B."/>
            <person name="Lu D."/>
            <person name="Skrede I."/>
            <person name="Drula E."/>
            <person name="Henrissat B."/>
            <person name="Morin E."/>
            <person name="Kohler A."/>
            <person name="Barry K."/>
            <person name="LaButti K."/>
            <person name="Morin E."/>
            <person name="Salamov A."/>
            <person name="Lipzen A."/>
            <person name="Mereny Z."/>
            <person name="Hegedus B."/>
            <person name="Baldrian P."/>
            <person name="Stursova M."/>
            <person name="Weitz H."/>
            <person name="Taylor A."/>
            <person name="Grigoriev I.V."/>
            <person name="Nagy L.G."/>
            <person name="Martin F."/>
            <person name="Kauserud H."/>
        </authorList>
    </citation>
    <scope>NUCLEOTIDE SEQUENCE</scope>
    <source>
        <strain evidence="1">CBHHK067</strain>
    </source>
</reference>
<keyword evidence="2" id="KW-1185">Reference proteome</keyword>
<proteinExistence type="predicted"/>
<name>A0AAD7F557_MYCRO</name>
<gene>
    <name evidence="1" type="ORF">B0H17DRAFT_1223303</name>
</gene>
<dbReference type="Proteomes" id="UP001221757">
    <property type="component" value="Unassembled WGS sequence"/>
</dbReference>
<accession>A0AAD7F557</accession>
<evidence type="ECO:0000313" key="1">
    <source>
        <dbReference type="EMBL" id="KAJ7601257.1"/>
    </source>
</evidence>
<sequence>MHGPWVDAGAGEVLLYCITKGKYAGITLSHALALNAVVGVFSSAMKSYKSQSLALSAFNEMLQYRMVVIIPA</sequence>
<dbReference type="EMBL" id="JARKIE010001699">
    <property type="protein sequence ID" value="KAJ7601257.1"/>
    <property type="molecule type" value="Genomic_DNA"/>
</dbReference>
<evidence type="ECO:0000313" key="2">
    <source>
        <dbReference type="Proteomes" id="UP001221757"/>
    </source>
</evidence>
<comment type="caution">
    <text evidence="1">The sequence shown here is derived from an EMBL/GenBank/DDBJ whole genome shotgun (WGS) entry which is preliminary data.</text>
</comment>
<protein>
    <submittedName>
        <fullName evidence="1">Uncharacterized protein</fullName>
    </submittedName>
</protein>
<organism evidence="1 2">
    <name type="scientific">Mycena rosella</name>
    <name type="common">Pink bonnet</name>
    <name type="synonym">Agaricus rosellus</name>
    <dbReference type="NCBI Taxonomy" id="1033263"/>
    <lineage>
        <taxon>Eukaryota</taxon>
        <taxon>Fungi</taxon>
        <taxon>Dikarya</taxon>
        <taxon>Basidiomycota</taxon>
        <taxon>Agaricomycotina</taxon>
        <taxon>Agaricomycetes</taxon>
        <taxon>Agaricomycetidae</taxon>
        <taxon>Agaricales</taxon>
        <taxon>Marasmiineae</taxon>
        <taxon>Mycenaceae</taxon>
        <taxon>Mycena</taxon>
    </lineage>
</organism>